<evidence type="ECO:0000259" key="2">
    <source>
        <dbReference type="Pfam" id="PF13649"/>
    </source>
</evidence>
<keyword evidence="1 3" id="KW-0808">Transferase</keyword>
<dbReference type="InterPro" id="IPR029063">
    <property type="entry name" value="SAM-dependent_MTases_sf"/>
</dbReference>
<proteinExistence type="predicted"/>
<gene>
    <name evidence="3" type="ORF">SAMN04488035_1065</name>
</gene>
<dbReference type="EMBL" id="FONZ01000002">
    <property type="protein sequence ID" value="SFE99051.1"/>
    <property type="molecule type" value="Genomic_DNA"/>
</dbReference>
<dbReference type="CDD" id="cd02440">
    <property type="entry name" value="AdoMet_MTases"/>
    <property type="match status" value="1"/>
</dbReference>
<dbReference type="SUPFAM" id="SSF53335">
    <property type="entry name" value="S-adenosyl-L-methionine-dependent methyltransferases"/>
    <property type="match status" value="1"/>
</dbReference>
<keyword evidence="4" id="KW-1185">Reference proteome</keyword>
<dbReference type="Proteomes" id="UP000198520">
    <property type="component" value="Unassembled WGS sequence"/>
</dbReference>
<dbReference type="Pfam" id="PF13649">
    <property type="entry name" value="Methyltransf_25"/>
    <property type="match status" value="1"/>
</dbReference>
<evidence type="ECO:0000313" key="4">
    <source>
        <dbReference type="Proteomes" id="UP000198520"/>
    </source>
</evidence>
<feature type="domain" description="Methyltransferase" evidence="2">
    <location>
        <begin position="45"/>
        <end position="136"/>
    </location>
</feature>
<reference evidence="4" key="1">
    <citation type="submission" date="2016-10" db="EMBL/GenBank/DDBJ databases">
        <authorList>
            <person name="Varghese N."/>
            <person name="Submissions S."/>
        </authorList>
    </citation>
    <scope>NUCLEOTIDE SEQUENCE [LARGE SCALE GENOMIC DNA]</scope>
    <source>
        <strain evidence="4">DSM 19083</strain>
    </source>
</reference>
<protein>
    <submittedName>
        <fullName evidence="3">Methyltransferase domain-containing protein</fullName>
    </submittedName>
</protein>
<dbReference type="GO" id="GO:0032259">
    <property type="term" value="P:methylation"/>
    <property type="evidence" value="ECO:0007669"/>
    <property type="project" value="UniProtKB-KW"/>
</dbReference>
<dbReference type="AlphaFoldDB" id="A0A1I2F3F9"/>
<dbReference type="Gene3D" id="3.40.50.150">
    <property type="entry name" value="Vaccinia Virus protein VP39"/>
    <property type="match status" value="1"/>
</dbReference>
<keyword evidence="3" id="KW-0489">Methyltransferase</keyword>
<dbReference type="PANTHER" id="PTHR43861">
    <property type="entry name" value="TRANS-ACONITATE 2-METHYLTRANSFERASE-RELATED"/>
    <property type="match status" value="1"/>
</dbReference>
<evidence type="ECO:0000256" key="1">
    <source>
        <dbReference type="ARBA" id="ARBA00022679"/>
    </source>
</evidence>
<evidence type="ECO:0000313" key="3">
    <source>
        <dbReference type="EMBL" id="SFE99051.1"/>
    </source>
</evidence>
<accession>A0A1I2F3F9</accession>
<organism evidence="3 4">
    <name type="scientific">Flavimobilis marinus</name>
    <dbReference type="NCBI Taxonomy" id="285351"/>
    <lineage>
        <taxon>Bacteria</taxon>
        <taxon>Bacillati</taxon>
        <taxon>Actinomycetota</taxon>
        <taxon>Actinomycetes</taxon>
        <taxon>Micrococcales</taxon>
        <taxon>Jonesiaceae</taxon>
        <taxon>Flavimobilis</taxon>
    </lineage>
</organism>
<dbReference type="GO" id="GO:0008168">
    <property type="term" value="F:methyltransferase activity"/>
    <property type="evidence" value="ECO:0007669"/>
    <property type="project" value="UniProtKB-KW"/>
</dbReference>
<sequence length="248" mass="27295">MRTGYGPLVTYADPRLVALYDADNPGRDDHDFYRALAEERDARTILDLGCGTGSLTTALTGRGRTVVGVDPSAAMLDYARHQPGADAVTWVLGDYQQAPGCQFDLGLMTGNVAQHLLDPDWRETLRAFRGRLAGGGTLAFESRNPAARAWETWATEERTSRKTAHGTLIEWSDVTRLDDRTVEYAAHNIFLDSGDTVTERLQLVFRSRAEIEADLQAAGLAVESVYGDWSRTPMSDDAPVMVFVARAR</sequence>
<dbReference type="InterPro" id="IPR041698">
    <property type="entry name" value="Methyltransf_25"/>
</dbReference>
<dbReference type="STRING" id="285351.SAMN04488035_1065"/>
<name>A0A1I2F3F9_9MICO</name>